<dbReference type="InterPro" id="IPR001214">
    <property type="entry name" value="SET_dom"/>
</dbReference>
<dbReference type="Gene3D" id="2.170.270.10">
    <property type="entry name" value="SET domain"/>
    <property type="match status" value="1"/>
</dbReference>
<evidence type="ECO:0000256" key="9">
    <source>
        <dbReference type="ARBA" id="ARBA00023163"/>
    </source>
</evidence>
<dbReference type="Proteomes" id="UP000001811">
    <property type="component" value="Chromosome 19"/>
</dbReference>
<protein>
    <recommendedName>
        <fullName evidence="2">[histone H3]-lysine(27) N-trimethyltransferase</fullName>
        <ecNumber evidence="2">2.1.1.356</ecNumber>
    </recommendedName>
</protein>
<dbReference type="InterPro" id="IPR001005">
    <property type="entry name" value="SANT/Myb"/>
</dbReference>
<feature type="domain" description="CXC" evidence="14">
    <location>
        <begin position="464"/>
        <end position="566"/>
    </location>
</feature>
<dbReference type="Pfam" id="PF00856">
    <property type="entry name" value="SET"/>
    <property type="match status" value="1"/>
</dbReference>
<evidence type="ECO:0000256" key="1">
    <source>
        <dbReference type="ARBA" id="ARBA00004123"/>
    </source>
</evidence>
<keyword evidence="6" id="KW-0949">S-adenosyl-L-methionine</keyword>
<evidence type="ECO:0000256" key="3">
    <source>
        <dbReference type="ARBA" id="ARBA00022491"/>
    </source>
</evidence>
<evidence type="ECO:0000313" key="15">
    <source>
        <dbReference type="Ensembl" id="ENSOCUP00000049834.1"/>
    </source>
</evidence>
<evidence type="ECO:0000256" key="6">
    <source>
        <dbReference type="ARBA" id="ARBA00022691"/>
    </source>
</evidence>
<organism evidence="15 16">
    <name type="scientific">Oryctolagus cuniculus</name>
    <name type="common">Rabbit</name>
    <dbReference type="NCBI Taxonomy" id="9986"/>
    <lineage>
        <taxon>Eukaryota</taxon>
        <taxon>Metazoa</taxon>
        <taxon>Chordata</taxon>
        <taxon>Craniata</taxon>
        <taxon>Vertebrata</taxon>
        <taxon>Euteleostomi</taxon>
        <taxon>Mammalia</taxon>
        <taxon>Eutheria</taxon>
        <taxon>Euarchontoglires</taxon>
        <taxon>Glires</taxon>
        <taxon>Lagomorpha</taxon>
        <taxon>Leporidae</taxon>
        <taxon>Oryctolagus</taxon>
    </lineage>
</organism>
<feature type="domain" description="SET" evidence="13">
    <location>
        <begin position="573"/>
        <end position="688"/>
    </location>
</feature>
<name>A0A5F9DTT6_RABIT</name>
<dbReference type="InterPro" id="IPR044438">
    <property type="entry name" value="EZH1_SET"/>
</dbReference>
<dbReference type="InterPro" id="IPR041343">
    <property type="entry name" value="PRC2_HTH_1"/>
</dbReference>
<dbReference type="GO" id="GO:0003682">
    <property type="term" value="F:chromatin binding"/>
    <property type="evidence" value="ECO:0007669"/>
    <property type="project" value="TreeGrafter"/>
</dbReference>
<evidence type="ECO:0000256" key="7">
    <source>
        <dbReference type="ARBA" id="ARBA00022853"/>
    </source>
</evidence>
<feature type="compositionally biased region" description="Basic and acidic residues" evidence="12">
    <location>
        <begin position="154"/>
        <end position="171"/>
    </location>
</feature>
<dbReference type="GO" id="GO:0140951">
    <property type="term" value="F:histone H3K27 trimethyltransferase activity"/>
    <property type="evidence" value="ECO:0007669"/>
    <property type="project" value="UniProtKB-EC"/>
</dbReference>
<dbReference type="GO" id="GO:0140718">
    <property type="term" value="P:facultative heterochromatin formation"/>
    <property type="evidence" value="ECO:0007669"/>
    <property type="project" value="UniProtKB-ARBA"/>
</dbReference>
<evidence type="ECO:0000256" key="5">
    <source>
        <dbReference type="ARBA" id="ARBA00022679"/>
    </source>
</evidence>
<dbReference type="EMBL" id="AAGW02039770">
    <property type="status" value="NOT_ANNOTATED_CDS"/>
    <property type="molecule type" value="Genomic_DNA"/>
</dbReference>
<dbReference type="GO" id="GO:0035098">
    <property type="term" value="C:ESC/E(Z) complex"/>
    <property type="evidence" value="ECO:0007669"/>
    <property type="project" value="TreeGrafter"/>
</dbReference>
<evidence type="ECO:0000256" key="8">
    <source>
        <dbReference type="ARBA" id="ARBA00023015"/>
    </source>
</evidence>
<evidence type="ECO:0000256" key="12">
    <source>
        <dbReference type="SAM" id="MobiDB-lite"/>
    </source>
</evidence>
<keyword evidence="5" id="KW-0808">Transferase</keyword>
<evidence type="ECO:0000256" key="11">
    <source>
        <dbReference type="ARBA" id="ARBA00048568"/>
    </source>
</evidence>
<dbReference type="InterPro" id="IPR046341">
    <property type="entry name" value="SET_dom_sf"/>
</dbReference>
<dbReference type="PANTHER" id="PTHR45747">
    <property type="entry name" value="HISTONE-LYSINE N-METHYLTRANSFERASE E(Z)"/>
    <property type="match status" value="1"/>
</dbReference>
<dbReference type="GO" id="GO:0036333">
    <property type="term" value="P:hepatocyte homeostasis"/>
    <property type="evidence" value="ECO:0007669"/>
    <property type="project" value="UniProtKB-ARBA"/>
</dbReference>
<dbReference type="SMART" id="SM00317">
    <property type="entry name" value="SET"/>
    <property type="match status" value="1"/>
</dbReference>
<evidence type="ECO:0000256" key="10">
    <source>
        <dbReference type="ARBA" id="ARBA00023242"/>
    </source>
</evidence>
<keyword evidence="10" id="KW-0539">Nucleus</keyword>
<evidence type="ECO:0000259" key="14">
    <source>
        <dbReference type="PROSITE" id="PS51633"/>
    </source>
</evidence>
<keyword evidence="8" id="KW-0805">Transcription regulation</keyword>
<reference evidence="15" key="3">
    <citation type="submission" date="2025-09" db="UniProtKB">
        <authorList>
            <consortium name="Ensembl"/>
        </authorList>
    </citation>
    <scope>IDENTIFICATION</scope>
    <source>
        <strain evidence="15">Thorbecke</strain>
    </source>
</reference>
<dbReference type="GO" id="GO:0097421">
    <property type="term" value="P:liver regeneration"/>
    <property type="evidence" value="ECO:0007669"/>
    <property type="project" value="UniProtKB-ARBA"/>
</dbReference>
<comment type="catalytic activity">
    <reaction evidence="11">
        <text>L-lysyl(27)-[histone H3] + 3 S-adenosyl-L-methionine = N(6),N(6),N(6)-trimethyl-L-lysyl(27)-[histone H3] + 3 S-adenosyl-L-homocysteine + 3 H(+)</text>
        <dbReference type="Rhea" id="RHEA:60292"/>
        <dbReference type="Rhea" id="RHEA-COMP:15535"/>
        <dbReference type="Rhea" id="RHEA-COMP:15548"/>
        <dbReference type="ChEBI" id="CHEBI:15378"/>
        <dbReference type="ChEBI" id="CHEBI:29969"/>
        <dbReference type="ChEBI" id="CHEBI:57856"/>
        <dbReference type="ChEBI" id="CHEBI:59789"/>
        <dbReference type="ChEBI" id="CHEBI:61961"/>
        <dbReference type="EC" id="2.1.1.356"/>
    </reaction>
</comment>
<dbReference type="GO" id="GO:1904772">
    <property type="term" value="P:response to tetrachloromethane"/>
    <property type="evidence" value="ECO:0007669"/>
    <property type="project" value="UniProtKB-ARBA"/>
</dbReference>
<proteinExistence type="predicted"/>
<reference evidence="15" key="2">
    <citation type="submission" date="2025-08" db="UniProtKB">
        <authorList>
            <consortium name="Ensembl"/>
        </authorList>
    </citation>
    <scope>IDENTIFICATION</scope>
    <source>
        <strain evidence="15">Thorbecke</strain>
    </source>
</reference>
<keyword evidence="3" id="KW-0678">Repressor</keyword>
<dbReference type="InterPro" id="IPR041355">
    <property type="entry name" value="Pre-SET_CXC"/>
</dbReference>
<feature type="region of interest" description="Disordered" evidence="12">
    <location>
        <begin position="148"/>
        <end position="189"/>
    </location>
</feature>
<dbReference type="InterPro" id="IPR026489">
    <property type="entry name" value="CXC_dom"/>
</dbReference>
<dbReference type="Bgee" id="ENSOCUG00000006045">
    <property type="expression patterns" value="Expressed in uterus and 17 other cell types or tissues"/>
</dbReference>
<dbReference type="SUPFAM" id="SSF82199">
    <property type="entry name" value="SET domain"/>
    <property type="match status" value="1"/>
</dbReference>
<accession>A0A5F9DTT6</accession>
<evidence type="ECO:0000256" key="4">
    <source>
        <dbReference type="ARBA" id="ARBA00022603"/>
    </source>
</evidence>
<dbReference type="EMBL" id="AAGW02039771">
    <property type="status" value="NOT_ANNOTATED_CDS"/>
    <property type="molecule type" value="Genomic_DNA"/>
</dbReference>
<sequence length="707" mass="80621">MDIPNPPTSKCITYWKRKVKSEYMRLRQLKRLQANMGAKALYVANFAKVQEKTQILNEEWKKLRVQPVQSMKPVSGHPFLKKVEDETVLCNIPYMGDEVKEEDETFIEELINNYDGKVHGEEEMIPGSVLISDAVFLELVDALNQYSDEEEEGHNDASDGKPEDSKEDLPVTRKRKRLAMEGNKKSSKKQFPNDMIFSAIASMFPESGVPDDMKERYRELTEMSDPNALPPQCTPNIDGPNAKSVQREQSLHSFHTLFCRRCFKYDCFLHPFHATPNVYKRKNKEIKIEPEPCGTDCFLLLEGAKEYAMLHNPRSKCSGRRRRRHHVVSASCTNTSASAVAETKEGDSDRDTGNDWASSSSEANSRCQTPTKQKASPAPPQLCVVEAPSELVEWTGAEESLFRVFHGTYFNNFCSIARLLGTKTCKQVFQFAVKESLILKLPTDELMNPSQKKKRKHRLWAAHCRKIQLKKDNSSTQVYNYQPCDHPDRPCDSACPCIMTQNFCEKFCQCNPDCQNRFPGCRCKTQCNTKQCPCYLAVRECDPDLCLTCGASEHWDCKVVSCKNCSIQRGLKKHLLLAPSDVAGWGTFIKESVQKNEFISEYCGELISQDEADRRGKVYDKYMSSFLFNLNNDFVVDATRKGNKIRFANHSVNPNCYAKVVMVNGDHRIGIFAKRAIQAGEELFFDYRYSQADALKYVGIERETDVL</sequence>
<dbReference type="EMBL" id="AAGW02039769">
    <property type="status" value="NOT_ANNOTATED_CDS"/>
    <property type="molecule type" value="Genomic_DNA"/>
</dbReference>
<dbReference type="GO" id="GO:0032259">
    <property type="term" value="P:methylation"/>
    <property type="evidence" value="ECO:0007669"/>
    <property type="project" value="UniProtKB-KW"/>
</dbReference>
<evidence type="ECO:0000256" key="2">
    <source>
        <dbReference type="ARBA" id="ARBA00012186"/>
    </source>
</evidence>
<dbReference type="FunFam" id="2.170.270.10:FF:000001">
    <property type="entry name" value="Putative histone-lysine N-methyltransferase EZH2"/>
    <property type="match status" value="1"/>
</dbReference>
<keyword evidence="9" id="KW-0804">Transcription</keyword>
<keyword evidence="4" id="KW-0489">Methyltransferase</keyword>
<dbReference type="PANTHER" id="PTHR45747:SF1">
    <property type="entry name" value="HISTONE-LYSINE N-METHYLTRANSFERASE EZH1"/>
    <property type="match status" value="1"/>
</dbReference>
<comment type="subcellular location">
    <subcellularLocation>
        <location evidence="1">Nucleus</location>
    </subcellularLocation>
</comment>
<dbReference type="InterPro" id="IPR045318">
    <property type="entry name" value="EZH1/2-like"/>
</dbReference>
<dbReference type="SMART" id="SM01114">
    <property type="entry name" value="CXC"/>
    <property type="match status" value="1"/>
</dbReference>
<evidence type="ECO:0000259" key="13">
    <source>
        <dbReference type="PROSITE" id="PS50280"/>
    </source>
</evidence>
<dbReference type="PROSITE" id="PS50280">
    <property type="entry name" value="SET"/>
    <property type="match status" value="1"/>
</dbReference>
<dbReference type="CDD" id="cd00167">
    <property type="entry name" value="SANT"/>
    <property type="match status" value="1"/>
</dbReference>
<dbReference type="Pfam" id="PF18264">
    <property type="entry name" value="preSET_CXC"/>
    <property type="match status" value="1"/>
</dbReference>
<dbReference type="PROSITE" id="PS51633">
    <property type="entry name" value="CXC"/>
    <property type="match status" value="1"/>
</dbReference>
<dbReference type="AlphaFoldDB" id="A0A5F9DTT6"/>
<dbReference type="EC" id="2.1.1.356" evidence="2"/>
<dbReference type="Pfam" id="PF11616">
    <property type="entry name" value="EZH2_WD-Binding"/>
    <property type="match status" value="1"/>
</dbReference>
<keyword evidence="16" id="KW-1185">Reference proteome</keyword>
<reference evidence="15 16" key="1">
    <citation type="journal article" date="2011" name="Nature">
        <title>A high-resolution map of human evolutionary constraint using 29 mammals.</title>
        <authorList>
            <person name="Lindblad-Toh K."/>
            <person name="Garber M."/>
            <person name="Zuk O."/>
            <person name="Lin M.F."/>
            <person name="Parker B.J."/>
            <person name="Washietl S."/>
            <person name="Kheradpour P."/>
            <person name="Ernst J."/>
            <person name="Jordan G."/>
            <person name="Mauceli E."/>
            <person name="Ward L.D."/>
            <person name="Lowe C.B."/>
            <person name="Holloway A.K."/>
            <person name="Clamp M."/>
            <person name="Gnerre S."/>
            <person name="Alfoldi J."/>
            <person name="Beal K."/>
            <person name="Chang J."/>
            <person name="Clawson H."/>
            <person name="Cuff J."/>
            <person name="Di Palma F."/>
            <person name="Fitzgerald S."/>
            <person name="Flicek P."/>
            <person name="Guttman M."/>
            <person name="Hubisz M.J."/>
            <person name="Jaffe D.B."/>
            <person name="Jungreis I."/>
            <person name="Kent W.J."/>
            <person name="Kostka D."/>
            <person name="Lara M."/>
            <person name="Martins A.L."/>
            <person name="Massingham T."/>
            <person name="Moltke I."/>
            <person name="Raney B.J."/>
            <person name="Rasmussen M.D."/>
            <person name="Robinson J."/>
            <person name="Stark A."/>
            <person name="Vilella A.J."/>
            <person name="Wen J."/>
            <person name="Xie X."/>
            <person name="Zody M.C."/>
            <person name="Baldwin J."/>
            <person name="Bloom T."/>
            <person name="Chin C.W."/>
            <person name="Heiman D."/>
            <person name="Nicol R."/>
            <person name="Nusbaum C."/>
            <person name="Young S."/>
            <person name="Wilkinson J."/>
            <person name="Worley K.C."/>
            <person name="Kovar C.L."/>
            <person name="Muzny D.M."/>
            <person name="Gibbs R.A."/>
            <person name="Cree A."/>
            <person name="Dihn H.H."/>
            <person name="Fowler G."/>
            <person name="Jhangiani S."/>
            <person name="Joshi V."/>
            <person name="Lee S."/>
            <person name="Lewis L.R."/>
            <person name="Nazareth L.V."/>
            <person name="Okwuonu G."/>
            <person name="Santibanez J."/>
            <person name="Warren W.C."/>
            <person name="Mardis E.R."/>
            <person name="Weinstock G.M."/>
            <person name="Wilson R.K."/>
            <person name="Delehaunty K."/>
            <person name="Dooling D."/>
            <person name="Fronik C."/>
            <person name="Fulton L."/>
            <person name="Fulton B."/>
            <person name="Graves T."/>
            <person name="Minx P."/>
            <person name="Sodergren E."/>
            <person name="Birney E."/>
            <person name="Margulies E.H."/>
            <person name="Herrero J."/>
            <person name="Green E.D."/>
            <person name="Haussler D."/>
            <person name="Siepel A."/>
            <person name="Goldman N."/>
            <person name="Pollard K.S."/>
            <person name="Pedersen J.S."/>
            <person name="Lander E.S."/>
            <person name="Kellis M."/>
        </authorList>
    </citation>
    <scope>NUCLEOTIDE SEQUENCE [LARGE SCALE GENOMIC DNA]</scope>
    <source>
        <strain evidence="15 16">Thorbecke inbred</strain>
    </source>
</reference>
<keyword evidence="7" id="KW-0156">Chromatin regulator</keyword>
<dbReference type="Ensembl" id="ENSOCUT00000057599.1">
    <property type="protein sequence ID" value="ENSOCUP00000049834.1"/>
    <property type="gene ID" value="ENSOCUG00000006045.4"/>
</dbReference>
<feature type="compositionally biased region" description="Basic and acidic residues" evidence="12">
    <location>
        <begin position="342"/>
        <end position="353"/>
    </location>
</feature>
<dbReference type="GeneTree" id="ENSGT00940000156604"/>
<dbReference type="InterPro" id="IPR021654">
    <property type="entry name" value="EZH1/EZH2"/>
</dbReference>
<dbReference type="GO" id="GO:0003714">
    <property type="term" value="F:transcription corepressor activity"/>
    <property type="evidence" value="ECO:0007669"/>
    <property type="project" value="UniProtKB-ARBA"/>
</dbReference>
<feature type="region of interest" description="Disordered" evidence="12">
    <location>
        <begin position="336"/>
        <end position="380"/>
    </location>
</feature>
<gene>
    <name evidence="15" type="primary">EZH1</name>
</gene>
<dbReference type="Pfam" id="PF21358">
    <property type="entry name" value="Ezh2_MCSS"/>
    <property type="match status" value="1"/>
</dbReference>
<dbReference type="InterPro" id="IPR033467">
    <property type="entry name" value="Tesmin/TSO1-like_CXC"/>
</dbReference>
<dbReference type="SMART" id="SM00717">
    <property type="entry name" value="SANT"/>
    <property type="match status" value="1"/>
</dbReference>
<evidence type="ECO:0000313" key="16">
    <source>
        <dbReference type="Proteomes" id="UP000001811"/>
    </source>
</evidence>
<dbReference type="InterPro" id="IPR048358">
    <property type="entry name" value="EZH1/2_MCSS"/>
</dbReference>
<dbReference type="CDD" id="cd19217">
    <property type="entry name" value="SET_EZH1"/>
    <property type="match status" value="1"/>
</dbReference>
<feature type="compositionally biased region" description="Polar residues" evidence="12">
    <location>
        <begin position="355"/>
        <end position="374"/>
    </location>
</feature>
<dbReference type="Pfam" id="PF18118">
    <property type="entry name" value="PRC2_HTH_1"/>
    <property type="match status" value="1"/>
</dbReference>